<evidence type="ECO:0000313" key="7">
    <source>
        <dbReference type="EMBL" id="KAK3925267.1"/>
    </source>
</evidence>
<dbReference type="Gene3D" id="1.10.150.20">
    <property type="entry name" value="5' to 3' exonuclease, C-terminal subdomain"/>
    <property type="match status" value="1"/>
</dbReference>
<feature type="region of interest" description="Disordered" evidence="5">
    <location>
        <begin position="297"/>
        <end position="317"/>
    </location>
</feature>
<dbReference type="PANTHER" id="PTHR47961">
    <property type="entry name" value="DNA POLYMERASE THETA, PUTATIVE (AFU_ORTHOLOGUE AFUA_1G05260)-RELATED"/>
    <property type="match status" value="1"/>
</dbReference>
<dbReference type="InterPro" id="IPR001650">
    <property type="entry name" value="Helicase_C-like"/>
</dbReference>
<evidence type="ECO:0000256" key="5">
    <source>
        <dbReference type="SAM" id="MobiDB-lite"/>
    </source>
</evidence>
<reference evidence="7" key="2">
    <citation type="journal article" date="2023" name="BMC Genomics">
        <title>Pest status, molecular evolution, and epigenetic factors derived from the genome assembly of Frankliniella fusca, a thysanopteran phytovirus vector.</title>
        <authorList>
            <person name="Catto M.A."/>
            <person name="Labadie P.E."/>
            <person name="Jacobson A.L."/>
            <person name="Kennedy G.G."/>
            <person name="Srinivasan R."/>
            <person name="Hunt B.G."/>
        </authorList>
    </citation>
    <scope>NUCLEOTIDE SEQUENCE</scope>
    <source>
        <strain evidence="7">PL_HMW_Pooled</strain>
    </source>
</reference>
<evidence type="ECO:0000259" key="6">
    <source>
        <dbReference type="PROSITE" id="PS51194"/>
    </source>
</evidence>
<evidence type="ECO:0000256" key="3">
    <source>
        <dbReference type="ARBA" id="ARBA00022806"/>
    </source>
</evidence>
<comment type="caution">
    <text evidence="7">The sequence shown here is derived from an EMBL/GenBank/DDBJ whole genome shotgun (WGS) entry which is preliminary data.</text>
</comment>
<keyword evidence="1" id="KW-0547">Nucleotide-binding</keyword>
<dbReference type="Pfam" id="PF00271">
    <property type="entry name" value="Helicase_C"/>
    <property type="match status" value="1"/>
</dbReference>
<dbReference type="Gene3D" id="3.40.50.300">
    <property type="entry name" value="P-loop containing nucleotide triphosphate hydrolases"/>
    <property type="match status" value="1"/>
</dbReference>
<dbReference type="SMART" id="SM00490">
    <property type="entry name" value="HELICc"/>
    <property type="match status" value="1"/>
</dbReference>
<dbReference type="InterPro" id="IPR027417">
    <property type="entry name" value="P-loop_NTPase"/>
</dbReference>
<dbReference type="SUPFAM" id="SSF52540">
    <property type="entry name" value="P-loop containing nucleoside triphosphate hydrolases"/>
    <property type="match status" value="1"/>
</dbReference>
<dbReference type="SUPFAM" id="SSF158702">
    <property type="entry name" value="Sec63 N-terminal domain-like"/>
    <property type="match status" value="1"/>
</dbReference>
<feature type="domain" description="Helicase C-terminal" evidence="6">
    <location>
        <begin position="26"/>
        <end position="229"/>
    </location>
</feature>
<evidence type="ECO:0000256" key="1">
    <source>
        <dbReference type="ARBA" id="ARBA00022741"/>
    </source>
</evidence>
<evidence type="ECO:0000256" key="4">
    <source>
        <dbReference type="ARBA" id="ARBA00022840"/>
    </source>
</evidence>
<gene>
    <name evidence="7" type="ORF">KUF71_013474</name>
</gene>
<dbReference type="InterPro" id="IPR050474">
    <property type="entry name" value="Hel308_SKI2-like"/>
</dbReference>
<evidence type="ECO:0000313" key="8">
    <source>
        <dbReference type="Proteomes" id="UP001219518"/>
    </source>
</evidence>
<dbReference type="AlphaFoldDB" id="A0AAE1LP69"/>
<dbReference type="PROSITE" id="PS51194">
    <property type="entry name" value="HELICASE_CTER"/>
    <property type="match status" value="1"/>
</dbReference>
<keyword evidence="4" id="KW-0067">ATP-binding</keyword>
<reference evidence="7" key="1">
    <citation type="submission" date="2021-07" db="EMBL/GenBank/DDBJ databases">
        <authorList>
            <person name="Catto M.A."/>
            <person name="Jacobson A."/>
            <person name="Kennedy G."/>
            <person name="Labadie P."/>
            <person name="Hunt B.G."/>
            <person name="Srinivasan R."/>
        </authorList>
    </citation>
    <scope>NUCLEOTIDE SEQUENCE</scope>
    <source>
        <strain evidence="7">PL_HMW_Pooled</strain>
        <tissue evidence="7">Head</tissue>
    </source>
</reference>
<keyword evidence="2" id="KW-0378">Hydrolase</keyword>
<organism evidence="7 8">
    <name type="scientific">Frankliniella fusca</name>
    <dbReference type="NCBI Taxonomy" id="407009"/>
    <lineage>
        <taxon>Eukaryota</taxon>
        <taxon>Metazoa</taxon>
        <taxon>Ecdysozoa</taxon>
        <taxon>Arthropoda</taxon>
        <taxon>Hexapoda</taxon>
        <taxon>Insecta</taxon>
        <taxon>Pterygota</taxon>
        <taxon>Neoptera</taxon>
        <taxon>Paraneoptera</taxon>
        <taxon>Thysanoptera</taxon>
        <taxon>Terebrantia</taxon>
        <taxon>Thripoidea</taxon>
        <taxon>Thripidae</taxon>
        <taxon>Frankliniella</taxon>
    </lineage>
</organism>
<evidence type="ECO:0000256" key="2">
    <source>
        <dbReference type="ARBA" id="ARBA00022801"/>
    </source>
</evidence>
<dbReference type="GO" id="GO:0005524">
    <property type="term" value="F:ATP binding"/>
    <property type="evidence" value="ECO:0007669"/>
    <property type="project" value="UniProtKB-KW"/>
</dbReference>
<dbReference type="GO" id="GO:0004386">
    <property type="term" value="F:helicase activity"/>
    <property type="evidence" value="ECO:0007669"/>
    <property type="project" value="UniProtKB-KW"/>
</dbReference>
<name>A0AAE1LP69_9NEOP</name>
<dbReference type="GO" id="GO:0016787">
    <property type="term" value="F:hydrolase activity"/>
    <property type="evidence" value="ECO:0007669"/>
    <property type="project" value="UniProtKB-KW"/>
</dbReference>
<accession>A0AAE1LP69</accession>
<dbReference type="EMBL" id="JAHWGI010001226">
    <property type="protein sequence ID" value="KAK3925267.1"/>
    <property type="molecule type" value="Genomic_DNA"/>
</dbReference>
<keyword evidence="3 7" id="KW-0347">Helicase</keyword>
<keyword evidence="8" id="KW-1185">Reference proteome</keyword>
<dbReference type="Proteomes" id="UP001219518">
    <property type="component" value="Unassembled WGS sequence"/>
</dbReference>
<proteinExistence type="predicted"/>
<dbReference type="PANTHER" id="PTHR47961:SF6">
    <property type="entry name" value="DNA-DIRECTED DNA POLYMERASE"/>
    <property type="match status" value="1"/>
</dbReference>
<sequence>MPADPYAGRTDKLRQRDAAAWDMRVVAVLTVDAVRRGRSVLVFCPTKTSTVATCRASPPTLAARRDDPSSSWPTPSDIVAEERRNIMGHLTEESDGVVDDVLLEAVQYGIAYHTAALSSVERTVVEGAFARRVISIICCTTTLAAGVNLPADRVIIRTPWICGEFMTCTRYLQMIGRAGRTGLSRSDPDSYVLVASEDVGRFQRLLECHVEDVFSQLLQSPPYFQKGEIDAYRCTLLYQAGPAKLTDDDPETLALRHLTQPLLEELMVLITDGHVQVLVRDPVDGAPLQLRSYHASARVGRRGRGEDESSRAPGLVDRQPDAEGAWTRVHRSATRDEVDTMLILLKEASVDIAPYAEAAKDDVVLPDVALMVTNFATAADLSTISLSEAAAFVDEARRNQRCIRLHTPLSMLVMSLAPYSCRTLGEDDAMRVNTELARHMEGHEDAETISAMGITSQKVDEWLSGRRIRGNREFNERLSRLWAALFVKGVFLRPQDFDDLCRRFGHDRNTGAEFISTTAQRCAYLKQFCIALGEVDLWWYPPLAGAIVRRIKDACAEELRPLLGIRHVSRGRAEKLYDAGYRDVAAIATIFPPTLLTDVLRNLGVWRAIDMVLHARTILRHEAIQHAAQSRDRFNVLSRGTQDGN</sequence>
<protein>
    <submittedName>
        <fullName evidence="7">Helicase POLQ-like</fullName>
    </submittedName>
</protein>